<dbReference type="Gene3D" id="3.10.350.10">
    <property type="entry name" value="LysM domain"/>
    <property type="match status" value="3"/>
</dbReference>
<gene>
    <name evidence="4" type="ORF">KK062_12530</name>
</gene>
<dbReference type="SMART" id="SM00257">
    <property type="entry name" value="LysM"/>
    <property type="match status" value="3"/>
</dbReference>
<protein>
    <submittedName>
        <fullName evidence="4">LysM peptidoglycan-binding domain-containing protein</fullName>
    </submittedName>
</protein>
<evidence type="ECO:0000259" key="3">
    <source>
        <dbReference type="PROSITE" id="PS51782"/>
    </source>
</evidence>
<dbReference type="Pfam" id="PF01476">
    <property type="entry name" value="LysM"/>
    <property type="match status" value="3"/>
</dbReference>
<dbReference type="InterPro" id="IPR036908">
    <property type="entry name" value="RlpA-like_sf"/>
</dbReference>
<feature type="compositionally biased region" description="Low complexity" evidence="1">
    <location>
        <begin position="217"/>
        <end position="234"/>
    </location>
</feature>
<name>A0AAP2DZ19_9BACT</name>
<dbReference type="InterPro" id="IPR018392">
    <property type="entry name" value="LysM"/>
</dbReference>
<dbReference type="InterPro" id="IPR036779">
    <property type="entry name" value="LysM_dom_sf"/>
</dbReference>
<comment type="caution">
    <text evidence="4">The sequence shown here is derived from an EMBL/GenBank/DDBJ whole genome shotgun (WGS) entry which is preliminary data.</text>
</comment>
<feature type="compositionally biased region" description="Basic and acidic residues" evidence="1">
    <location>
        <begin position="241"/>
        <end position="257"/>
    </location>
</feature>
<dbReference type="PROSITE" id="PS50943">
    <property type="entry name" value="HTH_CROC1"/>
    <property type="match status" value="1"/>
</dbReference>
<dbReference type="Proteomes" id="UP001319080">
    <property type="component" value="Unassembled WGS sequence"/>
</dbReference>
<dbReference type="GO" id="GO:0008932">
    <property type="term" value="F:lytic endotransglycosylase activity"/>
    <property type="evidence" value="ECO:0007669"/>
    <property type="project" value="TreeGrafter"/>
</dbReference>
<feature type="domain" description="LysM" evidence="3">
    <location>
        <begin position="98"/>
        <end position="141"/>
    </location>
</feature>
<reference evidence="4 5" key="1">
    <citation type="submission" date="2021-05" db="EMBL/GenBank/DDBJ databases">
        <title>A Polyphasic approach of four new species of the genus Ohtaekwangia: Ohtaekwangia histidinii sp. nov., Ohtaekwangia cretensis sp. nov., Ohtaekwangia indiensis sp. nov., Ohtaekwangia reichenbachii sp. nov. from diverse environment.</title>
        <authorList>
            <person name="Octaviana S."/>
        </authorList>
    </citation>
    <scope>NUCLEOTIDE SEQUENCE [LARGE SCALE GENOMIC DNA]</scope>
    <source>
        <strain evidence="4 5">PWU5</strain>
    </source>
</reference>
<keyword evidence="5" id="KW-1185">Reference proteome</keyword>
<feature type="domain" description="LysM" evidence="3">
    <location>
        <begin position="32"/>
        <end position="75"/>
    </location>
</feature>
<dbReference type="SUPFAM" id="SSF54106">
    <property type="entry name" value="LysM domain"/>
    <property type="match status" value="3"/>
</dbReference>
<dbReference type="PANTHER" id="PTHR33734">
    <property type="entry name" value="LYSM DOMAIN-CONTAINING GPI-ANCHORED PROTEIN 2"/>
    <property type="match status" value="1"/>
</dbReference>
<dbReference type="Gene3D" id="2.40.40.10">
    <property type="entry name" value="RlpA-like domain"/>
    <property type="match status" value="1"/>
</dbReference>
<dbReference type="PANTHER" id="PTHR33734:SF22">
    <property type="entry name" value="MEMBRANE-BOUND LYTIC MUREIN TRANSGLYCOSYLASE D"/>
    <property type="match status" value="1"/>
</dbReference>
<feature type="region of interest" description="Disordered" evidence="1">
    <location>
        <begin position="211"/>
        <end position="268"/>
    </location>
</feature>
<feature type="compositionally biased region" description="Polar residues" evidence="1">
    <location>
        <begin position="146"/>
        <end position="165"/>
    </location>
</feature>
<organism evidence="4 5">
    <name type="scientific">Dawidia cretensis</name>
    <dbReference type="NCBI Taxonomy" id="2782350"/>
    <lineage>
        <taxon>Bacteria</taxon>
        <taxon>Pseudomonadati</taxon>
        <taxon>Bacteroidota</taxon>
        <taxon>Cytophagia</taxon>
        <taxon>Cytophagales</taxon>
        <taxon>Chryseotaleaceae</taxon>
        <taxon>Dawidia</taxon>
    </lineage>
</organism>
<dbReference type="PROSITE" id="PS51782">
    <property type="entry name" value="LYSM"/>
    <property type="match status" value="3"/>
</dbReference>
<dbReference type="AlphaFoldDB" id="A0AAP2DZ19"/>
<evidence type="ECO:0000259" key="2">
    <source>
        <dbReference type="PROSITE" id="PS50943"/>
    </source>
</evidence>
<proteinExistence type="predicted"/>
<evidence type="ECO:0000256" key="1">
    <source>
        <dbReference type="SAM" id="MobiDB-lite"/>
    </source>
</evidence>
<dbReference type="RefSeq" id="WP_254084641.1">
    <property type="nucleotide sequence ID" value="NZ_JAHESE010000010.1"/>
</dbReference>
<feature type="region of interest" description="Disordered" evidence="1">
    <location>
        <begin position="146"/>
        <end position="168"/>
    </location>
</feature>
<feature type="domain" description="HTH cro/C1-type" evidence="2">
    <location>
        <begin position="106"/>
        <end position="122"/>
    </location>
</feature>
<accession>A0AAP2DZ19</accession>
<feature type="domain" description="LysM" evidence="3">
    <location>
        <begin position="167"/>
        <end position="210"/>
    </location>
</feature>
<dbReference type="CDD" id="cd00118">
    <property type="entry name" value="LysM"/>
    <property type="match status" value="3"/>
</dbReference>
<evidence type="ECO:0000313" key="4">
    <source>
        <dbReference type="EMBL" id="MBT1709059.1"/>
    </source>
</evidence>
<evidence type="ECO:0000313" key="5">
    <source>
        <dbReference type="Proteomes" id="UP001319080"/>
    </source>
</evidence>
<dbReference type="EMBL" id="JAHESE010000010">
    <property type="protein sequence ID" value="MBT1709059.1"/>
    <property type="molecule type" value="Genomic_DNA"/>
</dbReference>
<dbReference type="InterPro" id="IPR001387">
    <property type="entry name" value="Cro/C1-type_HTH"/>
</dbReference>
<sequence>MINVLIYAGALFFQPQAYDSLGIETVNGKIFVVHRVEEKETLYGISKRYGTTVDAIVQYNPDAASGLGTGQILKVPYTKPTTNRTTTTATPVAGRGGFIHVVAARETMFSISKAYGVTVDELKQWNNLTDNTLSLGQELVVKRRNTTTGTTPSENATTVAPTTSGKGVHTVQAKETLFSIATKHGISVQQLKDWNHLANNEISIGQTLAVKQPSGQTTPAEEPRTTPTTNTTPTTPTPTPVKHDPPVVTETPREKTEPVAVKQQPVEPKTTTIRVYEGVKNSDEVMESGLAELIEGTEGNRKYLALHRTAPVGTILKIKNEMNNREVFVRVMGKLPDTAMTDKLIIKISKSAYDRLGAIDARFRVEVTYYK</sequence>